<dbReference type="PROSITE" id="PS00409">
    <property type="entry name" value="PROKAR_NTER_METHYL"/>
    <property type="match status" value="1"/>
</dbReference>
<dbReference type="Pfam" id="PF07963">
    <property type="entry name" value="N_methyl"/>
    <property type="match status" value="1"/>
</dbReference>
<reference evidence="2 3" key="1">
    <citation type="submission" date="2018-05" db="EMBL/GenBank/DDBJ databases">
        <title>Abyssibacter profundi OUC007T gen. nov., sp. nov, a marine bacterium isolated from seawater of the Mariana Trench.</title>
        <authorList>
            <person name="Zhou S."/>
        </authorList>
    </citation>
    <scope>NUCLEOTIDE SEQUENCE [LARGE SCALE GENOMIC DNA]</scope>
    <source>
        <strain evidence="2 3">OUC007</strain>
    </source>
</reference>
<dbReference type="Pfam" id="PF16074">
    <property type="entry name" value="PilW"/>
    <property type="match status" value="1"/>
</dbReference>
<name>A0A363UPJ0_9GAMM</name>
<comment type="caution">
    <text evidence="2">The sequence shown here is derived from an EMBL/GenBank/DDBJ whole genome shotgun (WGS) entry which is preliminary data.</text>
</comment>
<evidence type="ECO:0000313" key="3">
    <source>
        <dbReference type="Proteomes" id="UP000251800"/>
    </source>
</evidence>
<keyword evidence="3" id="KW-1185">Reference proteome</keyword>
<dbReference type="InterPro" id="IPR032092">
    <property type="entry name" value="PilW"/>
</dbReference>
<dbReference type="AlphaFoldDB" id="A0A363UPJ0"/>
<feature type="transmembrane region" description="Helical" evidence="1">
    <location>
        <begin position="12"/>
        <end position="32"/>
    </location>
</feature>
<proteinExistence type="predicted"/>
<organism evidence="2 3">
    <name type="scientific">Abyssibacter profundi</name>
    <dbReference type="NCBI Taxonomy" id="2182787"/>
    <lineage>
        <taxon>Bacteria</taxon>
        <taxon>Pseudomonadati</taxon>
        <taxon>Pseudomonadota</taxon>
        <taxon>Gammaproteobacteria</taxon>
        <taxon>Chromatiales</taxon>
        <taxon>Oceanococcaceae</taxon>
        <taxon>Abyssibacter</taxon>
    </lineage>
</organism>
<evidence type="ECO:0008006" key="4">
    <source>
        <dbReference type="Google" id="ProtNLM"/>
    </source>
</evidence>
<keyword evidence="1" id="KW-1133">Transmembrane helix</keyword>
<accession>A0A363UPJ0</accession>
<dbReference type="OrthoDB" id="5296662at2"/>
<dbReference type="NCBIfam" id="TIGR02532">
    <property type="entry name" value="IV_pilin_GFxxxE"/>
    <property type="match status" value="1"/>
</dbReference>
<evidence type="ECO:0000256" key="1">
    <source>
        <dbReference type="SAM" id="Phobius"/>
    </source>
</evidence>
<dbReference type="Proteomes" id="UP000251800">
    <property type="component" value="Unassembled WGS sequence"/>
</dbReference>
<evidence type="ECO:0000313" key="2">
    <source>
        <dbReference type="EMBL" id="PWN57362.1"/>
    </source>
</evidence>
<keyword evidence="1" id="KW-0472">Membrane</keyword>
<dbReference type="GO" id="GO:0043683">
    <property type="term" value="P:type IV pilus assembly"/>
    <property type="evidence" value="ECO:0007669"/>
    <property type="project" value="InterPro"/>
</dbReference>
<dbReference type="InterPro" id="IPR012902">
    <property type="entry name" value="N_methyl_site"/>
</dbReference>
<protein>
    <recommendedName>
        <fullName evidence="4">Pilus assembly protein PilW</fullName>
    </recommendedName>
</protein>
<keyword evidence="1" id="KW-0812">Transmembrane</keyword>
<dbReference type="EMBL" id="QEQK01000002">
    <property type="protein sequence ID" value="PWN57362.1"/>
    <property type="molecule type" value="Genomic_DNA"/>
</dbReference>
<sequence>MTMRQQTGFTLIELMVSVVIGLLVVLSIGIVFTQSSDNYRQDERVSGVQDNLRFAMAQLTADLEMTGFWTELHDPTDIDTSDASLSITTDCGSAAGWAWTLTEPLEALDNPTAAEANAAFNCIDSGEVVPGQDIIAIKRVVGATTAAASLDEGTTYLETNGTEGQLFRSLSASTTPATPLAGTVTNWAYHPTIYFIRDYHATDGDGIPTLCRKYLLGGASPAFSTECIAPGIERMQFEYGVDSNANGAADRYYTADTVPDIDDVVSIRIMLLARSERPHAAYTNAKTYRLSNAGDFTPNDNFYRRTAMSVVQLRNTARLRFVN</sequence>
<gene>
    <name evidence="2" type="ORF">DEH80_02365</name>
</gene>